<dbReference type="Pfam" id="PF00646">
    <property type="entry name" value="F-box"/>
    <property type="match status" value="1"/>
</dbReference>
<dbReference type="Proteomes" id="UP001174997">
    <property type="component" value="Unassembled WGS sequence"/>
</dbReference>
<proteinExistence type="predicted"/>
<dbReference type="CDD" id="cd09917">
    <property type="entry name" value="F-box_SF"/>
    <property type="match status" value="1"/>
</dbReference>
<protein>
    <recommendedName>
        <fullName evidence="2">F-box domain-containing protein</fullName>
    </recommendedName>
</protein>
<reference evidence="3" key="1">
    <citation type="submission" date="2023-06" db="EMBL/GenBank/DDBJ databases">
        <title>Genome-scale phylogeny and comparative genomics of the fungal order Sordariales.</title>
        <authorList>
            <consortium name="Lawrence Berkeley National Laboratory"/>
            <person name="Hensen N."/>
            <person name="Bonometti L."/>
            <person name="Westerberg I."/>
            <person name="Brannstrom I.O."/>
            <person name="Guillou S."/>
            <person name="Cros-Aarteil S."/>
            <person name="Calhoun S."/>
            <person name="Haridas S."/>
            <person name="Kuo A."/>
            <person name="Mondo S."/>
            <person name="Pangilinan J."/>
            <person name="Riley R."/>
            <person name="Labutti K."/>
            <person name="Andreopoulos B."/>
            <person name="Lipzen A."/>
            <person name="Chen C."/>
            <person name="Yanf M."/>
            <person name="Daum C."/>
            <person name="Ng V."/>
            <person name="Clum A."/>
            <person name="Steindorff A."/>
            <person name="Ohm R."/>
            <person name="Martin F."/>
            <person name="Silar P."/>
            <person name="Natvig D."/>
            <person name="Lalanne C."/>
            <person name="Gautier V."/>
            <person name="Ament-Velasquez S.L."/>
            <person name="Kruys A."/>
            <person name="Hutchinson M.I."/>
            <person name="Powell A.J."/>
            <person name="Barry K."/>
            <person name="Miller A.N."/>
            <person name="Grigoriev I.V."/>
            <person name="Debuchy R."/>
            <person name="Gladieux P."/>
            <person name="Thoren M.H."/>
            <person name="Johannesson H."/>
        </authorList>
    </citation>
    <scope>NUCLEOTIDE SEQUENCE</scope>
    <source>
        <strain evidence="3">CBS 307.81</strain>
    </source>
</reference>
<dbReference type="AlphaFoldDB" id="A0AA39ZIS5"/>
<dbReference type="InterPro" id="IPR001810">
    <property type="entry name" value="F-box_dom"/>
</dbReference>
<dbReference type="EMBL" id="JAULSY010000017">
    <property type="protein sequence ID" value="KAK0671879.1"/>
    <property type="molecule type" value="Genomic_DNA"/>
</dbReference>
<dbReference type="SMART" id="SM00256">
    <property type="entry name" value="FBOX"/>
    <property type="match status" value="2"/>
</dbReference>
<keyword evidence="4" id="KW-1185">Reference proteome</keyword>
<accession>A0AA39ZIS5</accession>
<evidence type="ECO:0000313" key="4">
    <source>
        <dbReference type="Proteomes" id="UP001174997"/>
    </source>
</evidence>
<name>A0AA39ZIS5_9PEZI</name>
<feature type="region of interest" description="Disordered" evidence="1">
    <location>
        <begin position="405"/>
        <end position="428"/>
    </location>
</feature>
<sequence>MAQTSISPRPLPGTAPHSTLTTLPLDVLFQLATHLEYGDLLRLKQTCQAFHCSLDPDTLLPHSSKVAFYQEVERFPRYRAHLACFKCFRLLHARKSFIDSHRTGSRGKYGQDPSCKSKRACWDCIIRHKLLPQGTGASKDGLRWYLCHRCESWRLQSQRCRKAHRQPIPQGAYPTTAAEIHEQYERLKRAKAAVKNGTGPGVHTWIQCPPCNTIAMHPDRWVPFSNEALRLAPFEKLPVALHKKILSLLPYLDLIALSRASKYCRLLLPDPALACGSLYSLQATIWRKCSDPPVPADSPVLARKSSTWSGLVPCPGCWRQRPVPEGFPGGEYGGYDELCWGCVKRRRHPSHFGDYAGLGGIWGGFEEWKGKRGEVEKCRWCEFFKVKGVDCEGCVDNAEVVKAERDRVERQEREEAKREGRGKRGVEF</sequence>
<evidence type="ECO:0000256" key="1">
    <source>
        <dbReference type="SAM" id="MobiDB-lite"/>
    </source>
</evidence>
<comment type="caution">
    <text evidence="3">The sequence shown here is derived from an EMBL/GenBank/DDBJ whole genome shotgun (WGS) entry which is preliminary data.</text>
</comment>
<evidence type="ECO:0000313" key="3">
    <source>
        <dbReference type="EMBL" id="KAK0671879.1"/>
    </source>
</evidence>
<dbReference type="PROSITE" id="PS50181">
    <property type="entry name" value="FBOX"/>
    <property type="match status" value="2"/>
</dbReference>
<feature type="domain" description="F-box" evidence="2">
    <location>
        <begin position="17"/>
        <end position="72"/>
    </location>
</feature>
<dbReference type="SUPFAM" id="SSF81383">
    <property type="entry name" value="F-box domain"/>
    <property type="match status" value="2"/>
</dbReference>
<organism evidence="3 4">
    <name type="scientific">Cercophora samala</name>
    <dbReference type="NCBI Taxonomy" id="330535"/>
    <lineage>
        <taxon>Eukaryota</taxon>
        <taxon>Fungi</taxon>
        <taxon>Dikarya</taxon>
        <taxon>Ascomycota</taxon>
        <taxon>Pezizomycotina</taxon>
        <taxon>Sordariomycetes</taxon>
        <taxon>Sordariomycetidae</taxon>
        <taxon>Sordariales</taxon>
        <taxon>Lasiosphaeriaceae</taxon>
        <taxon>Cercophora</taxon>
    </lineage>
</organism>
<evidence type="ECO:0000259" key="2">
    <source>
        <dbReference type="PROSITE" id="PS50181"/>
    </source>
</evidence>
<gene>
    <name evidence="3" type="ORF">QBC41DRAFT_300074</name>
</gene>
<dbReference type="InterPro" id="IPR036047">
    <property type="entry name" value="F-box-like_dom_sf"/>
</dbReference>
<feature type="domain" description="F-box" evidence="2">
    <location>
        <begin position="231"/>
        <end position="289"/>
    </location>
</feature>